<accession>A0A6C0D0D2</accession>
<protein>
    <submittedName>
        <fullName evidence="1">Uncharacterized protein</fullName>
    </submittedName>
</protein>
<name>A0A6C0D0D2_9ZZZZ</name>
<sequence length="94" mass="11342">MQKWAFNILINATKKNARRRERLFKYFDDIHVENGIVRFQHTTSIPTRVFDLEAQAYTYTETHNGRLVYEDLTVEEEVTIYDPSEDYEPIDWHT</sequence>
<proteinExistence type="predicted"/>
<dbReference type="AlphaFoldDB" id="A0A6C0D0D2"/>
<dbReference type="EMBL" id="MN739521">
    <property type="protein sequence ID" value="QHT10526.1"/>
    <property type="molecule type" value="Genomic_DNA"/>
</dbReference>
<organism evidence="1">
    <name type="scientific">viral metagenome</name>
    <dbReference type="NCBI Taxonomy" id="1070528"/>
    <lineage>
        <taxon>unclassified sequences</taxon>
        <taxon>metagenomes</taxon>
        <taxon>organismal metagenomes</taxon>
    </lineage>
</organism>
<evidence type="ECO:0000313" key="1">
    <source>
        <dbReference type="EMBL" id="QHT10526.1"/>
    </source>
</evidence>
<reference evidence="1" key="1">
    <citation type="journal article" date="2020" name="Nature">
        <title>Giant virus diversity and host interactions through global metagenomics.</title>
        <authorList>
            <person name="Schulz F."/>
            <person name="Roux S."/>
            <person name="Paez-Espino D."/>
            <person name="Jungbluth S."/>
            <person name="Walsh D.A."/>
            <person name="Denef V.J."/>
            <person name="McMahon K.D."/>
            <person name="Konstantinidis K.T."/>
            <person name="Eloe-Fadrosh E.A."/>
            <person name="Kyrpides N.C."/>
            <person name="Woyke T."/>
        </authorList>
    </citation>
    <scope>NUCLEOTIDE SEQUENCE</scope>
    <source>
        <strain evidence="1">GVMAG-M-3300023174-107</strain>
    </source>
</reference>